<sequence length="682" mass="74614">MKPAATPELLAPAGNLETALAAYDAGADAVYCGLGKFNARERAQNFTPDSLARLLDYAHGRGRKLYLTLNTLVKETELSEVAAYLAELAKLRPDALIVQDLGVLNLAREYFPSLVLHASTQMGIHNSAGVAAAARLGIRRVILERQVTLDELRKIAARSTLELEVFIHGSLCCSLSGQCLLSSALGGWSGNRGKCKQPCRRIYDAAGRSGFLLSPRDLYGVPLLPELRRIGVASLKIEGRLRSPDYVWKTVKAYRLLLDGPVDSPPELLLEAEKLLRSTATRRPSNGFYFANEYSSLIDAGRLGSFGVAAAKVGKYARAGLSVTALERLHLGDRLRLVPPEGGEGESFTLIDLRFQGKSAVKVRAGANCFIPGEFRAEPGWLLYKIGENGYDFSRQAAALPPGRHPLAVSLRLTAAEWTGTIAELPGECWRRAVDFAPAGKRPFTAGIAAAEFASAVPEPWSAPEVEAVVEGAFFVPASLLKTLRREFWEWAAQRLRPENLRPELAEALYRFYRDSRALPGEVPPAPEGERMILPGFTPEAELPALRKRLRAACDSGVRVFQIGALHGLELLREFPDVRIIAGFPLPVCNSEAVRELKCRGVCAVEPFAELDEEALAAFREKSPLPLVESDRSGAALLVTRLELPGSAWTDGRGRRFRVVRGNGLSKLYVAEPVDFRKNEWK</sequence>
<reference evidence="1 2" key="1">
    <citation type="submission" date="2019-08" db="EMBL/GenBank/DDBJ databases">
        <title>In-depth cultivation of the pig gut microbiome towards novel bacterial diversity and tailored functional studies.</title>
        <authorList>
            <person name="Wylensek D."/>
            <person name="Hitch T.C.A."/>
            <person name="Clavel T."/>
        </authorList>
    </citation>
    <scope>NUCLEOTIDE SEQUENCE [LARGE SCALE GENOMIC DNA]</scope>
    <source>
        <strain evidence="1 2">BBE-744-WT-12</strain>
    </source>
</reference>
<dbReference type="Proteomes" id="UP000435649">
    <property type="component" value="Unassembled WGS sequence"/>
</dbReference>
<dbReference type="Pfam" id="PF01136">
    <property type="entry name" value="Peptidase_U32"/>
    <property type="match status" value="1"/>
</dbReference>
<protein>
    <submittedName>
        <fullName evidence="1">U32 family peptidase</fullName>
    </submittedName>
</protein>
<proteinExistence type="predicted"/>
<dbReference type="PROSITE" id="PS01276">
    <property type="entry name" value="PEPTIDASE_U32"/>
    <property type="match status" value="1"/>
</dbReference>
<evidence type="ECO:0000313" key="2">
    <source>
        <dbReference type="Proteomes" id="UP000435649"/>
    </source>
</evidence>
<accession>A0A844FX97</accession>
<evidence type="ECO:0000313" key="1">
    <source>
        <dbReference type="EMBL" id="MST95837.1"/>
    </source>
</evidence>
<keyword evidence="2" id="KW-1185">Reference proteome</keyword>
<dbReference type="InterPro" id="IPR001539">
    <property type="entry name" value="Peptidase_U32"/>
</dbReference>
<comment type="caution">
    <text evidence="1">The sequence shown here is derived from an EMBL/GenBank/DDBJ whole genome shotgun (WGS) entry which is preliminary data.</text>
</comment>
<dbReference type="RefSeq" id="WP_154416845.1">
    <property type="nucleotide sequence ID" value="NZ_VUNS01000002.1"/>
</dbReference>
<dbReference type="EMBL" id="VUNS01000002">
    <property type="protein sequence ID" value="MST95837.1"/>
    <property type="molecule type" value="Genomic_DNA"/>
</dbReference>
<gene>
    <name evidence="1" type="ORF">FYJ85_02110</name>
</gene>
<dbReference type="PANTHER" id="PTHR30217:SF10">
    <property type="entry name" value="23S RRNA 5-HYDROXYCYTIDINE C2501 SYNTHASE"/>
    <property type="match status" value="1"/>
</dbReference>
<name>A0A844FX97_9BACT</name>
<dbReference type="PANTHER" id="PTHR30217">
    <property type="entry name" value="PEPTIDASE U32 FAMILY"/>
    <property type="match status" value="1"/>
</dbReference>
<organism evidence="1 2">
    <name type="scientific">Victivallis lenta</name>
    <dbReference type="NCBI Taxonomy" id="2606640"/>
    <lineage>
        <taxon>Bacteria</taxon>
        <taxon>Pseudomonadati</taxon>
        <taxon>Lentisphaerota</taxon>
        <taxon>Lentisphaeria</taxon>
        <taxon>Victivallales</taxon>
        <taxon>Victivallaceae</taxon>
        <taxon>Victivallis</taxon>
    </lineage>
</organism>
<dbReference type="AlphaFoldDB" id="A0A844FX97"/>
<dbReference type="InterPro" id="IPR051454">
    <property type="entry name" value="RNA/ubiquinone_mod_enzymes"/>
</dbReference>